<reference evidence="1" key="2">
    <citation type="submission" date="2021-08" db="EMBL/GenBank/DDBJ databases">
        <authorList>
            <person name="Tani A."/>
            <person name="Ola A."/>
            <person name="Ogura Y."/>
            <person name="Katsura K."/>
            <person name="Hayashi T."/>
        </authorList>
    </citation>
    <scope>NUCLEOTIDE SEQUENCE</scope>
    <source>
        <strain evidence="1">KCTC 52305</strain>
    </source>
</reference>
<sequence length="65" mass="7522">MADGPEVTIEEIRARAYDLWERYHRPQGREIELWLLAERELRAERERRLAAGAGAPVRRAPAEAP</sequence>
<dbReference type="RefSeq" id="WP_128563994.1">
    <property type="nucleotide sequence ID" value="NZ_BPQH01000006.1"/>
</dbReference>
<proteinExistence type="predicted"/>
<organism evidence="1 2">
    <name type="scientific">Methylobacterium crusticola</name>
    <dbReference type="NCBI Taxonomy" id="1697972"/>
    <lineage>
        <taxon>Bacteria</taxon>
        <taxon>Pseudomonadati</taxon>
        <taxon>Pseudomonadota</taxon>
        <taxon>Alphaproteobacteria</taxon>
        <taxon>Hyphomicrobiales</taxon>
        <taxon>Methylobacteriaceae</taxon>
        <taxon>Methylobacterium</taxon>
    </lineage>
</organism>
<name>A0ABQ4QW64_9HYPH</name>
<comment type="caution">
    <text evidence="1">The sequence shown here is derived from an EMBL/GenBank/DDBJ whole genome shotgun (WGS) entry which is preliminary data.</text>
</comment>
<evidence type="ECO:0008006" key="3">
    <source>
        <dbReference type="Google" id="ProtNLM"/>
    </source>
</evidence>
<protein>
    <recommendedName>
        <fullName evidence="3">DUF2934 domain-containing protein</fullName>
    </recommendedName>
</protein>
<keyword evidence="2" id="KW-1185">Reference proteome</keyword>
<dbReference type="EMBL" id="BPQH01000006">
    <property type="protein sequence ID" value="GJD49605.1"/>
    <property type="molecule type" value="Genomic_DNA"/>
</dbReference>
<reference evidence="1" key="1">
    <citation type="journal article" date="2021" name="Front. Microbiol.">
        <title>Comprehensive Comparative Genomics and Phenotyping of Methylobacterium Species.</title>
        <authorList>
            <person name="Alessa O."/>
            <person name="Ogura Y."/>
            <person name="Fujitani Y."/>
            <person name="Takami H."/>
            <person name="Hayashi T."/>
            <person name="Sahin N."/>
            <person name="Tani A."/>
        </authorList>
    </citation>
    <scope>NUCLEOTIDE SEQUENCE</scope>
    <source>
        <strain evidence="1">KCTC 52305</strain>
    </source>
</reference>
<dbReference type="InterPro" id="IPR021327">
    <property type="entry name" value="DUF2934"/>
</dbReference>
<dbReference type="Proteomes" id="UP001055167">
    <property type="component" value="Unassembled WGS sequence"/>
</dbReference>
<evidence type="ECO:0000313" key="2">
    <source>
        <dbReference type="Proteomes" id="UP001055167"/>
    </source>
</evidence>
<accession>A0ABQ4QW64</accession>
<evidence type="ECO:0000313" key="1">
    <source>
        <dbReference type="EMBL" id="GJD49605.1"/>
    </source>
</evidence>
<dbReference type="Pfam" id="PF11154">
    <property type="entry name" value="DUF2934"/>
    <property type="match status" value="1"/>
</dbReference>
<gene>
    <name evidence="1" type="ORF">OPKNFCMD_2337</name>
</gene>